<dbReference type="SUPFAM" id="SSF54236">
    <property type="entry name" value="Ubiquitin-like"/>
    <property type="match status" value="1"/>
</dbReference>
<reference evidence="3 4" key="1">
    <citation type="journal article" date="2023" name="Nat. Commun.">
        <title>Origin of minicircular mitochondrial genomes in red algae.</title>
        <authorList>
            <person name="Lee Y."/>
            <person name="Cho C.H."/>
            <person name="Lee Y.M."/>
            <person name="Park S.I."/>
            <person name="Yang J.H."/>
            <person name="West J.A."/>
            <person name="Bhattacharya D."/>
            <person name="Yoon H.S."/>
        </authorList>
    </citation>
    <scope>NUCLEOTIDE SEQUENCE [LARGE SCALE GENOMIC DNA]</scope>
    <source>
        <strain evidence="3 4">CCMP1338</strain>
        <tissue evidence="3">Whole cell</tissue>
    </source>
</reference>
<dbReference type="GO" id="GO:0071818">
    <property type="term" value="C:BAT3 complex"/>
    <property type="evidence" value="ECO:0007669"/>
    <property type="project" value="TreeGrafter"/>
</dbReference>
<dbReference type="GO" id="GO:0051787">
    <property type="term" value="F:misfolded protein binding"/>
    <property type="evidence" value="ECO:0007669"/>
    <property type="project" value="TreeGrafter"/>
</dbReference>
<feature type="region of interest" description="Disordered" evidence="1">
    <location>
        <begin position="981"/>
        <end position="1002"/>
    </location>
</feature>
<dbReference type="InterPro" id="IPR000626">
    <property type="entry name" value="Ubiquitin-like_dom"/>
</dbReference>
<feature type="region of interest" description="Disordered" evidence="1">
    <location>
        <begin position="319"/>
        <end position="363"/>
    </location>
</feature>
<gene>
    <name evidence="3" type="ORF">NDN08_001611</name>
</gene>
<feature type="compositionally biased region" description="Low complexity" evidence="1">
    <location>
        <begin position="444"/>
        <end position="464"/>
    </location>
</feature>
<dbReference type="GO" id="GO:0031593">
    <property type="term" value="F:polyubiquitin modification-dependent protein binding"/>
    <property type="evidence" value="ECO:0007669"/>
    <property type="project" value="TreeGrafter"/>
</dbReference>
<feature type="region of interest" description="Disordered" evidence="1">
    <location>
        <begin position="537"/>
        <end position="620"/>
    </location>
</feature>
<feature type="compositionally biased region" description="Polar residues" evidence="1">
    <location>
        <begin position="498"/>
        <end position="522"/>
    </location>
</feature>
<feature type="compositionally biased region" description="Pro residues" evidence="1">
    <location>
        <begin position="94"/>
        <end position="104"/>
    </location>
</feature>
<proteinExistence type="predicted"/>
<feature type="compositionally biased region" description="Basic residues" evidence="1">
    <location>
        <begin position="106"/>
        <end position="120"/>
    </location>
</feature>
<feature type="region of interest" description="Disordered" evidence="1">
    <location>
        <begin position="868"/>
        <end position="931"/>
    </location>
</feature>
<dbReference type="EMBL" id="JAMWBK010000005">
    <property type="protein sequence ID" value="KAJ8905101.1"/>
    <property type="molecule type" value="Genomic_DNA"/>
</dbReference>
<dbReference type="InterPro" id="IPR029071">
    <property type="entry name" value="Ubiquitin-like_domsf"/>
</dbReference>
<dbReference type="Pfam" id="PF00240">
    <property type="entry name" value="ubiquitin"/>
    <property type="match status" value="1"/>
</dbReference>
<dbReference type="Gene3D" id="3.10.20.90">
    <property type="entry name" value="Phosphatidylinositol 3-kinase Catalytic Subunit, Chain A, domain 1"/>
    <property type="match status" value="1"/>
</dbReference>
<accession>A0AAV8UUB6</accession>
<keyword evidence="4" id="KW-1185">Reference proteome</keyword>
<dbReference type="SMART" id="SM00213">
    <property type="entry name" value="UBQ"/>
    <property type="match status" value="1"/>
</dbReference>
<dbReference type="GO" id="GO:0036503">
    <property type="term" value="P:ERAD pathway"/>
    <property type="evidence" value="ECO:0007669"/>
    <property type="project" value="TreeGrafter"/>
</dbReference>
<organism evidence="3 4">
    <name type="scientific">Rhodosorus marinus</name>
    <dbReference type="NCBI Taxonomy" id="101924"/>
    <lineage>
        <taxon>Eukaryota</taxon>
        <taxon>Rhodophyta</taxon>
        <taxon>Stylonematophyceae</taxon>
        <taxon>Stylonematales</taxon>
        <taxon>Stylonemataceae</taxon>
        <taxon>Rhodosorus</taxon>
    </lineage>
</organism>
<dbReference type="PROSITE" id="PS50053">
    <property type="entry name" value="UBIQUITIN_2"/>
    <property type="match status" value="1"/>
</dbReference>
<dbReference type="AlphaFoldDB" id="A0AAV8UUB6"/>
<feature type="region of interest" description="Disordered" evidence="1">
    <location>
        <begin position="1100"/>
        <end position="1128"/>
    </location>
</feature>
<feature type="compositionally biased region" description="Polar residues" evidence="1">
    <location>
        <begin position="430"/>
        <end position="443"/>
    </location>
</feature>
<protein>
    <recommendedName>
        <fullName evidence="2">Ubiquitin-like domain-containing protein</fullName>
    </recommendedName>
</protein>
<name>A0AAV8UUB6_9RHOD</name>
<feature type="domain" description="Ubiquitin-like" evidence="2">
    <location>
        <begin position="16"/>
        <end position="92"/>
    </location>
</feature>
<dbReference type="PANTHER" id="PTHR15204">
    <property type="entry name" value="LARGE PROLINE-RICH PROTEIN BAG6"/>
    <property type="match status" value="1"/>
</dbReference>
<dbReference type="Proteomes" id="UP001157974">
    <property type="component" value="Unassembled WGS sequence"/>
</dbReference>
<feature type="compositionally biased region" description="Polar residues" evidence="1">
    <location>
        <begin position="324"/>
        <end position="347"/>
    </location>
</feature>
<evidence type="ECO:0000259" key="2">
    <source>
        <dbReference type="PROSITE" id="PS50053"/>
    </source>
</evidence>
<feature type="region of interest" description="Disordered" evidence="1">
    <location>
        <begin position="87"/>
        <end position="130"/>
    </location>
</feature>
<feature type="region of interest" description="Disordered" evidence="1">
    <location>
        <begin position="498"/>
        <end position="525"/>
    </location>
</feature>
<feature type="compositionally biased region" description="Basic and acidic residues" evidence="1">
    <location>
        <begin position="592"/>
        <end position="606"/>
    </location>
</feature>
<dbReference type="PANTHER" id="PTHR15204:SF0">
    <property type="entry name" value="LARGE PROLINE-RICH PROTEIN BAG6"/>
    <property type="match status" value="1"/>
</dbReference>
<feature type="region of interest" description="Disordered" evidence="1">
    <location>
        <begin position="408"/>
        <end position="465"/>
    </location>
</feature>
<comment type="caution">
    <text evidence="3">The sequence shown here is derived from an EMBL/GenBank/DDBJ whole genome shotgun (WGS) entry which is preliminary data.</text>
</comment>
<sequence>MDTEEAAPAAASSAPLTLSVKMLDSTVHTVVISQENPQVLDLRREVASVAEVPVERQRLIFRGAVLRDDKSLADYHLENGHVLHLVVKPEEPRPNNPGAPPGAPQPRRRHHHHHHHHHPHNPQGQRLGRPANPIMLRVTGFPRGDNLTFQTRAIGIPRGGNLTFENIRSIVTSVLQALQLPASAAQRGGASAAAAAMTASVHANRRQSGRAHIAQTTLADVNTALDRLGSPQIPTEQLPEDSVEALQFLVGAVVNVQRALIERNEALRGSLPSGVENVANDRAETQRLASAASDFALSANISNGLTGLAAAIVGTSEAERRAASQDQQTGAAENSPDQVDSQPTANEAPQGAAEEQTQRAQQGGVQFQTGFTYESNGTQDASNVVDMVVNGFTPLISNVVNMLVQSQQDGNQGGATGNRDVQDQPVPGETTDQQRTPGDATNEQQAQSGARNQQQGTGSQASQQRLPQVHVPMQDGNSVSQLIPNIAPVIQGILQSLTEQRQRQQAAHQPGSETPADTTGGNVDSDVRFHVNVHRHQTAGQNAETGPASVTHVHVHTHRNPPSQNAQTPRSQGPPAEQGASVEAHNGSDPGLGERAEGPLRSEPRSEPAAQGGPQSDNPELAEYANLFGRIMNEIQSSASAQGAGVQGPSPSVGHLVRNAMEGSSLNSTDESELEGLLRHAMENVSIVQLMGVLNGNFEFVQSMRQPVRTYCLENFTEMDSSAEGADALADRLLNDDLEKFITELDNELATSDRRRPDSRTARERILPILHRRSREIMRCIMDERIQDEEFPSLASSLLDWTVGECAYNLSNMMIGGWPDAQNFIRRLVSTHGQELCGAELGMVMAMGSGLLLRYATDSRGRWIQQLNRSGDERTEPTSVNDVQTDAPAPAAHGNAGVGERSIPSGAAVEATPASRAVETSQSMGAPAEAEDSNLDALLDEVAELVNEEDESMEDLVEALAAEAAAEAGDVPVTDQIREDGNSVLRSDPISSSQTGSGDVFDQYLVPEDAKKWRSLVEKDKIRQTGLRKKPTSRGYRLGGTNKPPPPVSPLTDTGAAEMATTALRKASRSAGVSAEEADQACKELEDSGVALSYNQQLQRSLSSRLASDPDFDPSRFPNASKRFKTGR</sequence>
<evidence type="ECO:0000256" key="1">
    <source>
        <dbReference type="SAM" id="MobiDB-lite"/>
    </source>
</evidence>
<feature type="compositionally biased region" description="Polar residues" evidence="1">
    <location>
        <begin position="560"/>
        <end position="571"/>
    </location>
</feature>
<evidence type="ECO:0000313" key="4">
    <source>
        <dbReference type="Proteomes" id="UP001157974"/>
    </source>
</evidence>
<feature type="region of interest" description="Disordered" evidence="1">
    <location>
        <begin position="1025"/>
        <end position="1056"/>
    </location>
</feature>
<evidence type="ECO:0000313" key="3">
    <source>
        <dbReference type="EMBL" id="KAJ8905101.1"/>
    </source>
</evidence>